<dbReference type="Proteomes" id="UP000287188">
    <property type="component" value="Unassembled WGS sequence"/>
</dbReference>
<dbReference type="EMBL" id="BIFS01000001">
    <property type="protein sequence ID" value="GCE16563.1"/>
    <property type="molecule type" value="Genomic_DNA"/>
</dbReference>
<keyword evidence="2" id="KW-1185">Reference proteome</keyword>
<dbReference type="AlphaFoldDB" id="A0A402ABV0"/>
<evidence type="ECO:0000313" key="1">
    <source>
        <dbReference type="EMBL" id="GCE16563.1"/>
    </source>
</evidence>
<reference evidence="2" key="1">
    <citation type="submission" date="2018-12" db="EMBL/GenBank/DDBJ databases">
        <title>Tengunoibacter tsumagoiensis gen. nov., sp. nov., Dictyobacter kobayashii sp. nov., D. alpinus sp. nov., and D. joshuensis sp. nov. and description of Dictyobacteraceae fam. nov. within the order Ktedonobacterales isolated from Tengu-no-mugimeshi.</title>
        <authorList>
            <person name="Wang C.M."/>
            <person name="Zheng Y."/>
            <person name="Sakai Y."/>
            <person name="Toyoda A."/>
            <person name="Minakuchi Y."/>
            <person name="Abe K."/>
            <person name="Yokota A."/>
            <person name="Yabe S."/>
        </authorList>
    </citation>
    <scope>NUCLEOTIDE SEQUENCE [LARGE SCALE GENOMIC DNA]</scope>
    <source>
        <strain evidence="2">Uno11</strain>
    </source>
</reference>
<protein>
    <submittedName>
        <fullName evidence="1">Uncharacterized protein</fullName>
    </submittedName>
</protein>
<proteinExistence type="predicted"/>
<organism evidence="1 2">
    <name type="scientific">Dictyobacter kobayashii</name>
    <dbReference type="NCBI Taxonomy" id="2014872"/>
    <lineage>
        <taxon>Bacteria</taxon>
        <taxon>Bacillati</taxon>
        <taxon>Chloroflexota</taxon>
        <taxon>Ktedonobacteria</taxon>
        <taxon>Ktedonobacterales</taxon>
        <taxon>Dictyobacteraceae</taxon>
        <taxon>Dictyobacter</taxon>
    </lineage>
</organism>
<sequence length="67" mass="7769">MSEGRYNYLQRICRQLVGRFLSPDEQQPVTLLQDFILDFLQRCIDAFVRDSLGKQVLLYAFGCPDPA</sequence>
<comment type="caution">
    <text evidence="1">The sequence shown here is derived from an EMBL/GenBank/DDBJ whole genome shotgun (WGS) entry which is preliminary data.</text>
</comment>
<evidence type="ECO:0000313" key="2">
    <source>
        <dbReference type="Proteomes" id="UP000287188"/>
    </source>
</evidence>
<gene>
    <name evidence="1" type="ORF">KDK_03630</name>
</gene>
<accession>A0A402ABV0</accession>
<name>A0A402ABV0_9CHLR</name>
<dbReference type="RefSeq" id="WP_136625151.1">
    <property type="nucleotide sequence ID" value="NZ_BIFS01000001.1"/>
</dbReference>